<dbReference type="PANTHER" id="PTHR12110:SF52">
    <property type="entry name" value="XYLOSE ISOMERASE"/>
    <property type="match status" value="1"/>
</dbReference>
<protein>
    <submittedName>
        <fullName evidence="3">Sugar phosphate isomerase/epimerase</fullName>
    </submittedName>
</protein>
<gene>
    <name evidence="3" type="ORF">N1027_13680</name>
</gene>
<keyword evidence="1" id="KW-0119">Carbohydrate metabolism</keyword>
<organism evidence="3 4">
    <name type="scientific">Herbiconiux aconitum</name>
    <dbReference type="NCBI Taxonomy" id="2970913"/>
    <lineage>
        <taxon>Bacteria</taxon>
        <taxon>Bacillati</taxon>
        <taxon>Actinomycetota</taxon>
        <taxon>Actinomycetes</taxon>
        <taxon>Micrococcales</taxon>
        <taxon>Microbacteriaceae</taxon>
        <taxon>Herbiconiux</taxon>
    </lineage>
</organism>
<comment type="caution">
    <text evidence="3">The sequence shown here is derived from an EMBL/GenBank/DDBJ whole genome shotgun (WGS) entry which is preliminary data.</text>
</comment>
<evidence type="ECO:0000313" key="3">
    <source>
        <dbReference type="EMBL" id="MCS5719186.1"/>
    </source>
</evidence>
<dbReference type="SUPFAM" id="SSF51658">
    <property type="entry name" value="Xylose isomerase-like"/>
    <property type="match status" value="1"/>
</dbReference>
<reference evidence="3" key="1">
    <citation type="submission" date="2022-08" db="EMBL/GenBank/DDBJ databases">
        <authorList>
            <person name="Deng Y."/>
            <person name="Han X.-F."/>
            <person name="Zhang Y.-Q."/>
        </authorList>
    </citation>
    <scope>NUCLEOTIDE SEQUENCE</scope>
    <source>
        <strain evidence="3">CPCC 205763</strain>
    </source>
</reference>
<evidence type="ECO:0000259" key="2">
    <source>
        <dbReference type="Pfam" id="PF01261"/>
    </source>
</evidence>
<dbReference type="GO" id="GO:0016853">
    <property type="term" value="F:isomerase activity"/>
    <property type="evidence" value="ECO:0007669"/>
    <property type="project" value="UniProtKB-KW"/>
</dbReference>
<dbReference type="RefSeq" id="WP_259508690.1">
    <property type="nucleotide sequence ID" value="NZ_JANLCM010000002.1"/>
</dbReference>
<dbReference type="InterPro" id="IPR050312">
    <property type="entry name" value="IolE/XylAMocC-like"/>
</dbReference>
<keyword evidence="3" id="KW-0413">Isomerase</keyword>
<accession>A0ABT2GSI9</accession>
<dbReference type="Pfam" id="PF01261">
    <property type="entry name" value="AP_endonuc_2"/>
    <property type="match status" value="1"/>
</dbReference>
<name>A0ABT2GSI9_9MICO</name>
<feature type="domain" description="Xylose isomerase-like TIM barrel" evidence="2">
    <location>
        <begin position="25"/>
        <end position="275"/>
    </location>
</feature>
<sequence>MIAPLPILGYGTNGFTDHTLSDTLDVLSGYGYGAVALTLGHPHFDPFGDDWEARARELRDDLAERGMRVVVETGARYLLDKHVKHRPTLVDVDAGRRMTFLARAIEIAEVLGADCVSMWSGVTPDGMSDTEAWRLLVERTADVVALASVRGVRLGFEPEPGMRVETVSDALALRSELGDPDAFGITVDLGHCVAVEPGGVAEALRQAGDLLVNVQVDDMMPGVHEHLELGTGQLDVDLAFRTLSEIGYTGVAAIELPRDSHAAPRLAKESIARMQQALDAITHDVVRSAR</sequence>
<proteinExistence type="predicted"/>
<dbReference type="Gene3D" id="3.20.20.150">
    <property type="entry name" value="Divalent-metal-dependent TIM barrel enzymes"/>
    <property type="match status" value="1"/>
</dbReference>
<dbReference type="InterPro" id="IPR036237">
    <property type="entry name" value="Xyl_isomerase-like_sf"/>
</dbReference>
<keyword evidence="4" id="KW-1185">Reference proteome</keyword>
<dbReference type="Proteomes" id="UP001165584">
    <property type="component" value="Unassembled WGS sequence"/>
</dbReference>
<dbReference type="PANTHER" id="PTHR12110">
    <property type="entry name" value="HYDROXYPYRUVATE ISOMERASE"/>
    <property type="match status" value="1"/>
</dbReference>
<evidence type="ECO:0000313" key="4">
    <source>
        <dbReference type="Proteomes" id="UP001165584"/>
    </source>
</evidence>
<dbReference type="InterPro" id="IPR013022">
    <property type="entry name" value="Xyl_isomerase-like_TIM-brl"/>
</dbReference>
<evidence type="ECO:0000256" key="1">
    <source>
        <dbReference type="ARBA" id="ARBA00023277"/>
    </source>
</evidence>
<dbReference type="EMBL" id="JANLCM010000002">
    <property type="protein sequence ID" value="MCS5719186.1"/>
    <property type="molecule type" value="Genomic_DNA"/>
</dbReference>